<dbReference type="OrthoDB" id="184675at2759"/>
<evidence type="ECO:0000256" key="2">
    <source>
        <dbReference type="ARBA" id="ARBA00022448"/>
    </source>
</evidence>
<dbReference type="VEuPathDB" id="ToxoDB:ETH_00010960"/>
<dbReference type="PANTHER" id="PTHR48041:SF139">
    <property type="entry name" value="PROTEIN SCARLET"/>
    <property type="match status" value="1"/>
</dbReference>
<feature type="region of interest" description="Disordered" evidence="8">
    <location>
        <begin position="47"/>
        <end position="78"/>
    </location>
</feature>
<feature type="compositionally biased region" description="Basic and acidic residues" evidence="8">
    <location>
        <begin position="437"/>
        <end position="448"/>
    </location>
</feature>
<keyword evidence="2" id="KW-0813">Transport</keyword>
<sequence>MPASQEEVLRHISNAMPAAGAGDCCEALNAAASEVFLRRRSMQSLKSGRSSVDRRSVCGDGEVPAVTESATTPPSDADEQNLTYERLKNLRPCPPVTISFDELSLKVNVHKRFTGVLALPFINQIARAVTPPQSKTLLMDVSGTVHPGEMVALMGASGAGKSTLLNVLSRRIVTNGGSVLFNGKTLGPAEVKRICCYIQQSDIFYGFLTVEEHLDCVARLRTGWKKEERSKLVDRLVELYGLTKVRNSRIGNIQMAAKRGISGGEKKRLNIATEMMTNPSVIFADEPTTGLDSFIAENVMRIFRHLADRGRTIICTIHQPSSNIFNMFSKVLLLSQGRVVFYGDREATLLYFSRLGLPCPPFTSVPEFLLELLVKQQLRQGKQPDDAIELTPEKLAERWKHTGVAFVAEWANVREKHIQAMQDAGAFQSGHGGQDAEISKTETRSPVEMELEPAKELSDKYKPSWSEELFTLIHRSFISNSRNPRIFQARVVQTLALSIIAGKPWYGFCATNVHQRQGVGRTRVPGRSVPPYLVLLRIAWYMVGLNDAPVRWLLGLLFILLATNSAISIGYVISSVAPTLQFASTMIPILFMPLVLMSGFMVILSNMPNFWIWLQYISPFRWGWSGVMHAVWEGVELDPCPPEVLPPQCYSTGEQVLRYYALDQDSYWFSALMLLIQIILYRLLGLGFLLLINRRK</sequence>
<feature type="transmembrane region" description="Helical" evidence="9">
    <location>
        <begin position="552"/>
        <end position="573"/>
    </location>
</feature>
<evidence type="ECO:0000259" key="10">
    <source>
        <dbReference type="PROSITE" id="PS50893"/>
    </source>
</evidence>
<dbReference type="PROSITE" id="PS00211">
    <property type="entry name" value="ABC_TRANSPORTER_1"/>
    <property type="match status" value="1"/>
</dbReference>
<dbReference type="PROSITE" id="PS50893">
    <property type="entry name" value="ABC_TRANSPORTER_2"/>
    <property type="match status" value="1"/>
</dbReference>
<feature type="transmembrane region" description="Helical" evidence="9">
    <location>
        <begin position="667"/>
        <end position="692"/>
    </location>
</feature>
<feature type="transmembrane region" description="Helical" evidence="9">
    <location>
        <begin position="585"/>
        <end position="604"/>
    </location>
</feature>
<reference evidence="11" key="1">
    <citation type="submission" date="2013-10" db="EMBL/GenBank/DDBJ databases">
        <title>Genomic analysis of the causative agents of coccidiosis in chickens.</title>
        <authorList>
            <person name="Reid A.J."/>
            <person name="Blake D."/>
            <person name="Billington K."/>
            <person name="Browne H."/>
            <person name="Dunn M."/>
            <person name="Hung S."/>
            <person name="Kawahara F."/>
            <person name="Miranda-Saavedra D."/>
            <person name="Mourier T."/>
            <person name="Nagra H."/>
            <person name="Otto T.D."/>
            <person name="Rawlings N."/>
            <person name="Sanchez A."/>
            <person name="Sanders M."/>
            <person name="Subramaniam C."/>
            <person name="Tay Y."/>
            <person name="Dear P."/>
            <person name="Doerig C."/>
            <person name="Gruber A."/>
            <person name="Parkinson J."/>
            <person name="Shirley M."/>
            <person name="Wan K.L."/>
            <person name="Berriman M."/>
            <person name="Tomley F."/>
            <person name="Pain A."/>
        </authorList>
    </citation>
    <scope>NUCLEOTIDE SEQUENCE [LARGE SCALE GENOMIC DNA]</scope>
    <source>
        <strain evidence="11">Houghton</strain>
    </source>
</reference>
<dbReference type="InterPro" id="IPR050352">
    <property type="entry name" value="ABCG_transporters"/>
</dbReference>
<dbReference type="GeneID" id="25251385"/>
<comment type="subcellular location">
    <subcellularLocation>
        <location evidence="1">Membrane</location>
        <topology evidence="1">Multi-pass membrane protein</topology>
    </subcellularLocation>
</comment>
<evidence type="ECO:0000256" key="1">
    <source>
        <dbReference type="ARBA" id="ARBA00004141"/>
    </source>
</evidence>
<evidence type="ECO:0000256" key="3">
    <source>
        <dbReference type="ARBA" id="ARBA00022692"/>
    </source>
</evidence>
<keyword evidence="7 9" id="KW-0472">Membrane</keyword>
<dbReference type="Pfam" id="PF01061">
    <property type="entry name" value="ABC2_membrane"/>
    <property type="match status" value="1"/>
</dbReference>
<dbReference type="InterPro" id="IPR043926">
    <property type="entry name" value="ABCG_dom"/>
</dbReference>
<dbReference type="GO" id="GO:0005886">
    <property type="term" value="C:plasma membrane"/>
    <property type="evidence" value="ECO:0007669"/>
    <property type="project" value="TreeGrafter"/>
</dbReference>
<feature type="domain" description="ABC transporter" evidence="10">
    <location>
        <begin position="119"/>
        <end position="361"/>
    </location>
</feature>
<dbReference type="PANTHER" id="PTHR48041">
    <property type="entry name" value="ABC TRANSPORTER G FAMILY MEMBER 28"/>
    <property type="match status" value="1"/>
</dbReference>
<dbReference type="Pfam" id="PF19055">
    <property type="entry name" value="ABC2_membrane_7"/>
    <property type="match status" value="1"/>
</dbReference>
<keyword evidence="5" id="KW-0067">ATP-binding</keyword>
<dbReference type="InterPro" id="IPR027417">
    <property type="entry name" value="P-loop_NTPase"/>
</dbReference>
<dbReference type="GO" id="GO:0005524">
    <property type="term" value="F:ATP binding"/>
    <property type="evidence" value="ECO:0007669"/>
    <property type="project" value="UniProtKB-KW"/>
</dbReference>
<evidence type="ECO:0000256" key="8">
    <source>
        <dbReference type="SAM" id="MobiDB-lite"/>
    </source>
</evidence>
<dbReference type="InterPro" id="IPR003439">
    <property type="entry name" value="ABC_transporter-like_ATP-bd"/>
</dbReference>
<evidence type="ECO:0000256" key="7">
    <source>
        <dbReference type="ARBA" id="ARBA00023136"/>
    </source>
</evidence>
<dbReference type="Gene3D" id="3.40.50.300">
    <property type="entry name" value="P-loop containing nucleotide triphosphate hydrolases"/>
    <property type="match status" value="1"/>
</dbReference>
<dbReference type="Proteomes" id="UP000030747">
    <property type="component" value="Unassembled WGS sequence"/>
</dbReference>
<dbReference type="SMART" id="SM00382">
    <property type="entry name" value="AAA"/>
    <property type="match status" value="1"/>
</dbReference>
<dbReference type="SUPFAM" id="SSF52540">
    <property type="entry name" value="P-loop containing nucleoside triphosphate hydrolases"/>
    <property type="match status" value="1"/>
</dbReference>
<accession>U6L2M4</accession>
<dbReference type="InterPro" id="IPR017871">
    <property type="entry name" value="ABC_transporter-like_CS"/>
</dbReference>
<keyword evidence="3 9" id="KW-0812">Transmembrane</keyword>
<dbReference type="GO" id="GO:0016887">
    <property type="term" value="F:ATP hydrolysis activity"/>
    <property type="evidence" value="ECO:0007669"/>
    <property type="project" value="InterPro"/>
</dbReference>
<evidence type="ECO:0000313" key="12">
    <source>
        <dbReference type="Proteomes" id="UP000030747"/>
    </source>
</evidence>
<evidence type="ECO:0000256" key="4">
    <source>
        <dbReference type="ARBA" id="ARBA00022741"/>
    </source>
</evidence>
<evidence type="ECO:0000313" key="11">
    <source>
        <dbReference type="EMBL" id="CDJ42015.1"/>
    </source>
</evidence>
<keyword evidence="4" id="KW-0547">Nucleotide-binding</keyword>
<evidence type="ECO:0000256" key="6">
    <source>
        <dbReference type="ARBA" id="ARBA00022989"/>
    </source>
</evidence>
<dbReference type="CDD" id="cd03213">
    <property type="entry name" value="ABCG_EPDR"/>
    <property type="match status" value="1"/>
</dbReference>
<organism evidence="11 12">
    <name type="scientific">Eimeria tenella</name>
    <name type="common">Coccidian parasite</name>
    <dbReference type="NCBI Taxonomy" id="5802"/>
    <lineage>
        <taxon>Eukaryota</taxon>
        <taxon>Sar</taxon>
        <taxon>Alveolata</taxon>
        <taxon>Apicomplexa</taxon>
        <taxon>Conoidasida</taxon>
        <taxon>Coccidia</taxon>
        <taxon>Eucoccidiorida</taxon>
        <taxon>Eimeriorina</taxon>
        <taxon>Eimeriidae</taxon>
        <taxon>Eimeria</taxon>
    </lineage>
</organism>
<dbReference type="OMA" id="FMLQFPA"/>
<protein>
    <submittedName>
        <fullName evidence="11">White protein, putative</fullName>
    </submittedName>
</protein>
<dbReference type="AlphaFoldDB" id="U6L2M4"/>
<keyword evidence="12" id="KW-1185">Reference proteome</keyword>
<dbReference type="VEuPathDB" id="ToxoDB:ETH2_1146200"/>
<gene>
    <name evidence="11" type="ORF">ETH_00010960</name>
</gene>
<dbReference type="InterPro" id="IPR003593">
    <property type="entry name" value="AAA+_ATPase"/>
</dbReference>
<name>U6L2M4_EIMTE</name>
<feature type="region of interest" description="Disordered" evidence="8">
    <location>
        <begin position="426"/>
        <end position="448"/>
    </location>
</feature>
<reference evidence="11" key="2">
    <citation type="submission" date="2013-10" db="EMBL/GenBank/DDBJ databases">
        <authorList>
            <person name="Aslett M."/>
        </authorList>
    </citation>
    <scope>NUCLEOTIDE SEQUENCE [LARGE SCALE GENOMIC DNA]</scope>
    <source>
        <strain evidence="11">Houghton</strain>
    </source>
</reference>
<proteinExistence type="predicted"/>
<evidence type="ECO:0000256" key="5">
    <source>
        <dbReference type="ARBA" id="ARBA00022840"/>
    </source>
</evidence>
<dbReference type="EMBL" id="HG675688">
    <property type="protein sequence ID" value="CDJ42015.1"/>
    <property type="molecule type" value="Genomic_DNA"/>
</dbReference>
<dbReference type="GO" id="GO:0140359">
    <property type="term" value="F:ABC-type transporter activity"/>
    <property type="evidence" value="ECO:0007669"/>
    <property type="project" value="InterPro"/>
</dbReference>
<evidence type="ECO:0000256" key="9">
    <source>
        <dbReference type="SAM" id="Phobius"/>
    </source>
</evidence>
<dbReference type="Pfam" id="PF00005">
    <property type="entry name" value="ABC_tran"/>
    <property type="match status" value="1"/>
</dbReference>
<dbReference type="InterPro" id="IPR013525">
    <property type="entry name" value="ABC2_TM"/>
</dbReference>
<dbReference type="RefSeq" id="XP_013232765.1">
    <property type="nucleotide sequence ID" value="XM_013377311.1"/>
</dbReference>
<keyword evidence="6 9" id="KW-1133">Transmembrane helix</keyword>